<dbReference type="PANTHER" id="PTHR31157">
    <property type="entry name" value="SCP DOMAIN-CONTAINING PROTEIN"/>
    <property type="match status" value="1"/>
</dbReference>
<gene>
    <name evidence="3" type="ORF">SAMN05660653_02183</name>
</gene>
<protein>
    <submittedName>
        <fullName evidence="3">Cysteine-rich secretory protein family protein</fullName>
    </submittedName>
</protein>
<feature type="domain" description="SCP" evidence="2">
    <location>
        <begin position="32"/>
        <end position="154"/>
    </location>
</feature>
<dbReference type="PANTHER" id="PTHR31157:SF1">
    <property type="entry name" value="SCP DOMAIN-CONTAINING PROTEIN"/>
    <property type="match status" value="1"/>
</dbReference>
<evidence type="ECO:0000313" key="3">
    <source>
        <dbReference type="EMBL" id="SDB45084.1"/>
    </source>
</evidence>
<feature type="chain" id="PRO_5011477631" evidence="1">
    <location>
        <begin position="23"/>
        <end position="160"/>
    </location>
</feature>
<feature type="signal peptide" evidence="1">
    <location>
        <begin position="1"/>
        <end position="22"/>
    </location>
</feature>
<sequence length="160" mass="17924">MRYLNVVVIVLASLVWLSPSMAAEALDPEKILEHINEHRSSLDLEPLNAHQGLNAAAKLRVEDMLENDYFAHINPETGEGPMEAIMQVDYDPQAFAENIAMGTFQNEKELVQGWLDSPEHRENIERSDMVDSGLAIARDDNTDLGMDVYIVVQLFGSPMN</sequence>
<reference evidence="3 4" key="1">
    <citation type="submission" date="2016-10" db="EMBL/GenBank/DDBJ databases">
        <authorList>
            <person name="de Groot N.N."/>
        </authorList>
    </citation>
    <scope>NUCLEOTIDE SEQUENCE [LARGE SCALE GENOMIC DNA]</scope>
    <source>
        <strain evidence="3 4">ASO4-2</strain>
    </source>
</reference>
<evidence type="ECO:0000313" key="4">
    <source>
        <dbReference type="Proteomes" id="UP000198771"/>
    </source>
</evidence>
<dbReference type="OrthoDB" id="68195at2"/>
<keyword evidence="1" id="KW-0732">Signal</keyword>
<dbReference type="Proteomes" id="UP000198771">
    <property type="component" value="Unassembled WGS sequence"/>
</dbReference>
<dbReference type="InterPro" id="IPR035940">
    <property type="entry name" value="CAP_sf"/>
</dbReference>
<name>A0A1G6DIR9_9BACT</name>
<evidence type="ECO:0000256" key="1">
    <source>
        <dbReference type="SAM" id="SignalP"/>
    </source>
</evidence>
<dbReference type="EMBL" id="FMXO01000012">
    <property type="protein sequence ID" value="SDB45084.1"/>
    <property type="molecule type" value="Genomic_DNA"/>
</dbReference>
<dbReference type="SUPFAM" id="SSF55797">
    <property type="entry name" value="PR-1-like"/>
    <property type="match status" value="1"/>
</dbReference>
<dbReference type="Gene3D" id="3.40.33.10">
    <property type="entry name" value="CAP"/>
    <property type="match status" value="1"/>
</dbReference>
<keyword evidence="4" id="KW-1185">Reference proteome</keyword>
<dbReference type="InterPro" id="IPR014044">
    <property type="entry name" value="CAP_dom"/>
</dbReference>
<dbReference type="RefSeq" id="WP_092121388.1">
    <property type="nucleotide sequence ID" value="NZ_FMXO01000012.1"/>
</dbReference>
<dbReference type="STRING" id="617002.SAMN05660653_02183"/>
<evidence type="ECO:0000259" key="2">
    <source>
        <dbReference type="Pfam" id="PF00188"/>
    </source>
</evidence>
<dbReference type="Pfam" id="PF00188">
    <property type="entry name" value="CAP"/>
    <property type="match status" value="1"/>
</dbReference>
<proteinExistence type="predicted"/>
<accession>A0A1G6DIR9</accession>
<dbReference type="CDD" id="cd05379">
    <property type="entry name" value="CAP_bacterial"/>
    <property type="match status" value="1"/>
</dbReference>
<organism evidence="3 4">
    <name type="scientific">Desulfonatronum thiosulfatophilum</name>
    <dbReference type="NCBI Taxonomy" id="617002"/>
    <lineage>
        <taxon>Bacteria</taxon>
        <taxon>Pseudomonadati</taxon>
        <taxon>Thermodesulfobacteriota</taxon>
        <taxon>Desulfovibrionia</taxon>
        <taxon>Desulfovibrionales</taxon>
        <taxon>Desulfonatronaceae</taxon>
        <taxon>Desulfonatronum</taxon>
    </lineage>
</organism>
<dbReference type="AlphaFoldDB" id="A0A1G6DIR9"/>